<dbReference type="PANTHER" id="PTHR37316:SF3">
    <property type="entry name" value="TEICHOIC ACID GLYCEROL-PHOSPHATE TRANSFERASE"/>
    <property type="match status" value="1"/>
</dbReference>
<dbReference type="Gene3D" id="3.40.50.12580">
    <property type="match status" value="1"/>
</dbReference>
<protein>
    <recommendedName>
        <fullName evidence="10">CDP-glycerol glycerophosphotransferase</fullName>
    </recommendedName>
</protein>
<organism evidence="8 9">
    <name type="scientific">Candidatus Wildermuthbacteria bacterium RIFCSPHIGHO2_02_FULL_45_25</name>
    <dbReference type="NCBI Taxonomy" id="1802450"/>
    <lineage>
        <taxon>Bacteria</taxon>
        <taxon>Candidatus Wildermuthiibacteriota</taxon>
    </lineage>
</organism>
<evidence type="ECO:0000313" key="9">
    <source>
        <dbReference type="Proteomes" id="UP000178092"/>
    </source>
</evidence>
<dbReference type="GO" id="GO:0019350">
    <property type="term" value="P:teichoic acid biosynthetic process"/>
    <property type="evidence" value="ECO:0007669"/>
    <property type="project" value="UniProtKB-KW"/>
</dbReference>
<evidence type="ECO:0000256" key="6">
    <source>
        <dbReference type="ARBA" id="ARBA00023136"/>
    </source>
</evidence>
<dbReference type="InterPro" id="IPR051612">
    <property type="entry name" value="Teichoic_Acid_Biosynth"/>
</dbReference>
<keyword evidence="4" id="KW-0808">Transferase</keyword>
<dbReference type="AlphaFoldDB" id="A0A1G2R101"/>
<dbReference type="EMBL" id="MHTV01000031">
    <property type="protein sequence ID" value="OHA66555.1"/>
    <property type="molecule type" value="Genomic_DNA"/>
</dbReference>
<proteinExistence type="inferred from homology"/>
<name>A0A1G2R101_9BACT</name>
<dbReference type="SUPFAM" id="SSF53756">
    <property type="entry name" value="UDP-Glycosyltransferase/glycogen phosphorylase"/>
    <property type="match status" value="1"/>
</dbReference>
<comment type="caution">
    <text evidence="8">The sequence shown here is derived from an EMBL/GenBank/DDBJ whole genome shotgun (WGS) entry which is preliminary data.</text>
</comment>
<evidence type="ECO:0000313" key="8">
    <source>
        <dbReference type="EMBL" id="OHA66555.1"/>
    </source>
</evidence>
<sequence>MSRELREKGYPCYFWLSWRGILYPLIAKYHIIDASIETINFWLSGGAKVVLIWHGIPLKHVAHDVKKGLSLDIVLHKTKGIKPVLFRYLLPWRFRQTDYIAVTSSVFRDICSSAFQVPKERIFITGFPKNDILFYEVPGSEVGSDISAVEQLKSLRVAGMFKTILYAPTWRDTGGDSFFESEEKLKELNAFLGQQHMKFFLKLHPLAQAKTFQNAYSVVYEHIVFVRADSDADPLLPHIDILVTDYSGIYFEFLLLDRPIIFFPFDYEKYTTVDRELYFPYEEVTPGPKVKTLQELMKALEQAAHGSRDEYASARKKVRDMCYTYQDGNAAKRFCDTMKRL</sequence>
<dbReference type="Gene3D" id="3.40.50.11820">
    <property type="match status" value="1"/>
</dbReference>
<dbReference type="PANTHER" id="PTHR37316">
    <property type="entry name" value="TEICHOIC ACID GLYCEROL-PHOSPHATE PRIMASE"/>
    <property type="match status" value="1"/>
</dbReference>
<dbReference type="InterPro" id="IPR007554">
    <property type="entry name" value="Glycerophosphate_synth"/>
</dbReference>
<dbReference type="InterPro" id="IPR043148">
    <property type="entry name" value="TagF_C"/>
</dbReference>
<accession>A0A1G2R101</accession>
<gene>
    <name evidence="8" type="ORF">A3C04_03695</name>
</gene>
<evidence type="ECO:0000256" key="2">
    <source>
        <dbReference type="ARBA" id="ARBA00010488"/>
    </source>
</evidence>
<dbReference type="GO" id="GO:0047355">
    <property type="term" value="F:CDP-glycerol glycerophosphotransferase activity"/>
    <property type="evidence" value="ECO:0007669"/>
    <property type="project" value="InterPro"/>
</dbReference>
<feature type="coiled-coil region" evidence="7">
    <location>
        <begin position="290"/>
        <end position="317"/>
    </location>
</feature>
<keyword evidence="6" id="KW-0472">Membrane</keyword>
<evidence type="ECO:0000256" key="4">
    <source>
        <dbReference type="ARBA" id="ARBA00022679"/>
    </source>
</evidence>
<dbReference type="InterPro" id="IPR043149">
    <property type="entry name" value="TagF_N"/>
</dbReference>
<evidence type="ECO:0000256" key="7">
    <source>
        <dbReference type="SAM" id="Coils"/>
    </source>
</evidence>
<evidence type="ECO:0000256" key="5">
    <source>
        <dbReference type="ARBA" id="ARBA00022944"/>
    </source>
</evidence>
<keyword evidence="3" id="KW-1003">Cell membrane</keyword>
<evidence type="ECO:0000256" key="3">
    <source>
        <dbReference type="ARBA" id="ARBA00022475"/>
    </source>
</evidence>
<dbReference type="Proteomes" id="UP000178092">
    <property type="component" value="Unassembled WGS sequence"/>
</dbReference>
<reference evidence="8 9" key="1">
    <citation type="journal article" date="2016" name="Nat. Commun.">
        <title>Thousands of microbial genomes shed light on interconnected biogeochemical processes in an aquifer system.</title>
        <authorList>
            <person name="Anantharaman K."/>
            <person name="Brown C.T."/>
            <person name="Hug L.A."/>
            <person name="Sharon I."/>
            <person name="Castelle C.J."/>
            <person name="Probst A.J."/>
            <person name="Thomas B.C."/>
            <person name="Singh A."/>
            <person name="Wilkins M.J."/>
            <person name="Karaoz U."/>
            <person name="Brodie E.L."/>
            <person name="Williams K.H."/>
            <person name="Hubbard S.S."/>
            <person name="Banfield J.F."/>
        </authorList>
    </citation>
    <scope>NUCLEOTIDE SEQUENCE [LARGE SCALE GENOMIC DNA]</scope>
</reference>
<comment type="subcellular location">
    <subcellularLocation>
        <location evidence="1">Cell membrane</location>
        <topology evidence="1">Peripheral membrane protein</topology>
    </subcellularLocation>
</comment>
<keyword evidence="5" id="KW-0777">Teichoic acid biosynthesis</keyword>
<evidence type="ECO:0000256" key="1">
    <source>
        <dbReference type="ARBA" id="ARBA00004202"/>
    </source>
</evidence>
<evidence type="ECO:0008006" key="10">
    <source>
        <dbReference type="Google" id="ProtNLM"/>
    </source>
</evidence>
<keyword evidence="7" id="KW-0175">Coiled coil</keyword>
<dbReference type="GO" id="GO:0005886">
    <property type="term" value="C:plasma membrane"/>
    <property type="evidence" value="ECO:0007669"/>
    <property type="project" value="UniProtKB-SubCell"/>
</dbReference>
<dbReference type="Pfam" id="PF04464">
    <property type="entry name" value="Glyphos_transf"/>
    <property type="match status" value="1"/>
</dbReference>
<comment type="similarity">
    <text evidence="2">Belongs to the CDP-glycerol glycerophosphotransferase family.</text>
</comment>